<evidence type="ECO:0000313" key="1">
    <source>
        <dbReference type="EMBL" id="SVE06378.1"/>
    </source>
</evidence>
<evidence type="ECO:0008006" key="2">
    <source>
        <dbReference type="Google" id="ProtNLM"/>
    </source>
</evidence>
<proteinExistence type="predicted"/>
<feature type="non-terminal residue" evidence="1">
    <location>
        <position position="1"/>
    </location>
</feature>
<protein>
    <recommendedName>
        <fullName evidence="2">LTD domain-containing protein</fullName>
    </recommendedName>
</protein>
<organism evidence="1">
    <name type="scientific">marine metagenome</name>
    <dbReference type="NCBI Taxonomy" id="408172"/>
    <lineage>
        <taxon>unclassified sequences</taxon>
        <taxon>metagenomes</taxon>
        <taxon>ecological metagenomes</taxon>
    </lineage>
</organism>
<reference evidence="1" key="1">
    <citation type="submission" date="2018-05" db="EMBL/GenBank/DDBJ databases">
        <authorList>
            <person name="Lanie J.A."/>
            <person name="Ng W.-L."/>
            <person name="Kazmierczak K.M."/>
            <person name="Andrzejewski T.M."/>
            <person name="Davidsen T.M."/>
            <person name="Wayne K.J."/>
            <person name="Tettelin H."/>
            <person name="Glass J.I."/>
            <person name="Rusch D."/>
            <person name="Podicherti R."/>
            <person name="Tsui H.-C.T."/>
            <person name="Winkler M.E."/>
        </authorList>
    </citation>
    <scope>NUCLEOTIDE SEQUENCE</scope>
</reference>
<feature type="non-terminal residue" evidence="1">
    <location>
        <position position="251"/>
    </location>
</feature>
<gene>
    <name evidence="1" type="ORF">METZ01_LOCUS459232</name>
</gene>
<name>A0A383AH07_9ZZZZ</name>
<sequence>NPTGDTVDLTDYAFARVTNAPTTVGVYEIWYDFDSASMILPHDVYIVAHASADPFILVEADMVVTGGSVLSNGDDGMALVYGNEPTSPLGPVSGGYVILDWLGDWDGDPGSGWVVAGTNNATRNHTLIRKCPISEGDISWANAAGTNAANSQWIVKPNEYWNDLGSHTWQIDSYDSVSFAICNGQNVVVGNSTYDSTGVYSDTLVAANGCDSIVTTTLNVSSSSVSITTNNITLCDGDSIVVNSNVYNSSA</sequence>
<dbReference type="EMBL" id="UINC01191638">
    <property type="protein sequence ID" value="SVE06378.1"/>
    <property type="molecule type" value="Genomic_DNA"/>
</dbReference>
<accession>A0A383AH07</accession>
<dbReference type="AlphaFoldDB" id="A0A383AH07"/>